<dbReference type="AlphaFoldDB" id="A0A8R7TLI8"/>
<evidence type="ECO:0000313" key="3">
    <source>
        <dbReference type="Proteomes" id="UP000015106"/>
    </source>
</evidence>
<evidence type="ECO:0000256" key="1">
    <source>
        <dbReference type="SAM" id="MobiDB-lite"/>
    </source>
</evidence>
<organism evidence="2 3">
    <name type="scientific">Triticum urartu</name>
    <name type="common">Red wild einkorn</name>
    <name type="synonym">Crithodium urartu</name>
    <dbReference type="NCBI Taxonomy" id="4572"/>
    <lineage>
        <taxon>Eukaryota</taxon>
        <taxon>Viridiplantae</taxon>
        <taxon>Streptophyta</taxon>
        <taxon>Embryophyta</taxon>
        <taxon>Tracheophyta</taxon>
        <taxon>Spermatophyta</taxon>
        <taxon>Magnoliopsida</taxon>
        <taxon>Liliopsida</taxon>
        <taxon>Poales</taxon>
        <taxon>Poaceae</taxon>
        <taxon>BOP clade</taxon>
        <taxon>Pooideae</taxon>
        <taxon>Triticodae</taxon>
        <taxon>Triticeae</taxon>
        <taxon>Triticinae</taxon>
        <taxon>Triticum</taxon>
    </lineage>
</organism>
<feature type="region of interest" description="Disordered" evidence="1">
    <location>
        <begin position="1"/>
        <end position="30"/>
    </location>
</feature>
<keyword evidence="3" id="KW-1185">Reference proteome</keyword>
<sequence>MDRELPQKLNEPRPAAGGEGRNPGVAPRQRPLLLQLADDALHDLAELPGLRGIKDGPHLVEVLGGLRGAAERGQEEVEELLAEARVGVAEEADACGGGAGAGAGGGAEDGGIEAEEEAVGVHGALQLRLPLLLPIRRHGRRLLLDGWVGAR</sequence>
<proteinExistence type="predicted"/>
<accession>A0A8R7TLI8</accession>
<reference evidence="2" key="3">
    <citation type="submission" date="2022-06" db="UniProtKB">
        <authorList>
            <consortium name="EnsemblPlants"/>
        </authorList>
    </citation>
    <scope>IDENTIFICATION</scope>
</reference>
<evidence type="ECO:0000313" key="2">
    <source>
        <dbReference type="EnsemblPlants" id="TuG1812G0200004433.01.T01.cds342566"/>
    </source>
</evidence>
<name>A0A8R7TLI8_TRIUA</name>
<dbReference type="EnsemblPlants" id="TuG1812G0200004433.01.T01">
    <property type="protein sequence ID" value="TuG1812G0200004433.01.T01.cds342566"/>
    <property type="gene ID" value="TuG1812G0200004433.01"/>
</dbReference>
<dbReference type="Proteomes" id="UP000015106">
    <property type="component" value="Chromosome 2"/>
</dbReference>
<dbReference type="Gramene" id="TuG1812G0200004433.01.T01">
    <property type="protein sequence ID" value="TuG1812G0200004433.01.T01.cds342566"/>
    <property type="gene ID" value="TuG1812G0200004433.01"/>
</dbReference>
<reference evidence="2" key="2">
    <citation type="submission" date="2018-03" db="EMBL/GenBank/DDBJ databases">
        <title>The Triticum urartu genome reveals the dynamic nature of wheat genome evolution.</title>
        <authorList>
            <person name="Ling H."/>
            <person name="Ma B."/>
            <person name="Shi X."/>
            <person name="Liu H."/>
            <person name="Dong L."/>
            <person name="Sun H."/>
            <person name="Cao Y."/>
            <person name="Gao Q."/>
            <person name="Zheng S."/>
            <person name="Li Y."/>
            <person name="Yu Y."/>
            <person name="Du H."/>
            <person name="Qi M."/>
            <person name="Li Y."/>
            <person name="Yu H."/>
            <person name="Cui Y."/>
            <person name="Wang N."/>
            <person name="Chen C."/>
            <person name="Wu H."/>
            <person name="Zhao Y."/>
            <person name="Zhang J."/>
            <person name="Li Y."/>
            <person name="Zhou W."/>
            <person name="Zhang B."/>
            <person name="Hu W."/>
            <person name="Eijk M."/>
            <person name="Tang J."/>
            <person name="Witsenboer H."/>
            <person name="Zhao S."/>
            <person name="Li Z."/>
            <person name="Zhang A."/>
            <person name="Wang D."/>
            <person name="Liang C."/>
        </authorList>
    </citation>
    <scope>NUCLEOTIDE SEQUENCE [LARGE SCALE GENOMIC DNA]</scope>
    <source>
        <strain evidence="2">cv. G1812</strain>
    </source>
</reference>
<protein>
    <submittedName>
        <fullName evidence="2">Uncharacterized protein</fullName>
    </submittedName>
</protein>
<reference evidence="3" key="1">
    <citation type="journal article" date="2013" name="Nature">
        <title>Draft genome of the wheat A-genome progenitor Triticum urartu.</title>
        <authorList>
            <person name="Ling H.Q."/>
            <person name="Zhao S."/>
            <person name="Liu D."/>
            <person name="Wang J."/>
            <person name="Sun H."/>
            <person name="Zhang C."/>
            <person name="Fan H."/>
            <person name="Li D."/>
            <person name="Dong L."/>
            <person name="Tao Y."/>
            <person name="Gao C."/>
            <person name="Wu H."/>
            <person name="Li Y."/>
            <person name="Cui Y."/>
            <person name="Guo X."/>
            <person name="Zheng S."/>
            <person name="Wang B."/>
            <person name="Yu K."/>
            <person name="Liang Q."/>
            <person name="Yang W."/>
            <person name="Lou X."/>
            <person name="Chen J."/>
            <person name="Feng M."/>
            <person name="Jian J."/>
            <person name="Zhang X."/>
            <person name="Luo G."/>
            <person name="Jiang Y."/>
            <person name="Liu J."/>
            <person name="Wang Z."/>
            <person name="Sha Y."/>
            <person name="Zhang B."/>
            <person name="Wu H."/>
            <person name="Tang D."/>
            <person name="Shen Q."/>
            <person name="Xue P."/>
            <person name="Zou S."/>
            <person name="Wang X."/>
            <person name="Liu X."/>
            <person name="Wang F."/>
            <person name="Yang Y."/>
            <person name="An X."/>
            <person name="Dong Z."/>
            <person name="Zhang K."/>
            <person name="Zhang X."/>
            <person name="Luo M.C."/>
            <person name="Dvorak J."/>
            <person name="Tong Y."/>
            <person name="Wang J."/>
            <person name="Yang H."/>
            <person name="Li Z."/>
            <person name="Wang D."/>
            <person name="Zhang A."/>
            <person name="Wang J."/>
        </authorList>
    </citation>
    <scope>NUCLEOTIDE SEQUENCE</scope>
    <source>
        <strain evidence="3">cv. G1812</strain>
    </source>
</reference>